<evidence type="ECO:0000313" key="2">
    <source>
        <dbReference type="Proteomes" id="UP001148838"/>
    </source>
</evidence>
<gene>
    <name evidence="1" type="ORF">ANN_10708</name>
</gene>
<organism evidence="1 2">
    <name type="scientific">Periplaneta americana</name>
    <name type="common">American cockroach</name>
    <name type="synonym">Blatta americana</name>
    <dbReference type="NCBI Taxonomy" id="6978"/>
    <lineage>
        <taxon>Eukaryota</taxon>
        <taxon>Metazoa</taxon>
        <taxon>Ecdysozoa</taxon>
        <taxon>Arthropoda</taxon>
        <taxon>Hexapoda</taxon>
        <taxon>Insecta</taxon>
        <taxon>Pterygota</taxon>
        <taxon>Neoptera</taxon>
        <taxon>Polyneoptera</taxon>
        <taxon>Dictyoptera</taxon>
        <taxon>Blattodea</taxon>
        <taxon>Blattoidea</taxon>
        <taxon>Blattidae</taxon>
        <taxon>Blattinae</taxon>
        <taxon>Periplaneta</taxon>
    </lineage>
</organism>
<keyword evidence="2" id="KW-1185">Reference proteome</keyword>
<reference evidence="1 2" key="1">
    <citation type="journal article" date="2022" name="Allergy">
        <title>Genome assembly and annotation of Periplaneta americana reveal a comprehensive cockroach allergen profile.</title>
        <authorList>
            <person name="Wang L."/>
            <person name="Xiong Q."/>
            <person name="Saelim N."/>
            <person name="Wang L."/>
            <person name="Nong W."/>
            <person name="Wan A.T."/>
            <person name="Shi M."/>
            <person name="Liu X."/>
            <person name="Cao Q."/>
            <person name="Hui J.H.L."/>
            <person name="Sookrung N."/>
            <person name="Leung T.F."/>
            <person name="Tungtrongchitr A."/>
            <person name="Tsui S.K.W."/>
        </authorList>
    </citation>
    <scope>NUCLEOTIDE SEQUENCE [LARGE SCALE GENOMIC DNA]</scope>
    <source>
        <strain evidence="1">PWHHKU_190912</strain>
    </source>
</reference>
<accession>A0ABQ8T304</accession>
<comment type="caution">
    <text evidence="1">The sequence shown here is derived from an EMBL/GenBank/DDBJ whole genome shotgun (WGS) entry which is preliminary data.</text>
</comment>
<dbReference type="Proteomes" id="UP001148838">
    <property type="component" value="Unassembled WGS sequence"/>
</dbReference>
<sequence length="155" mass="17935">MTRPFTLQTRSYGIKLQLRPHGLIFAHQIAPQATETYSRALIDQFLSDAFTIHCWLKQDDALSPLRFDFALEYAIRKVQKNNGGLKWDRLHQLNVYADDANMSGEYLETIREITGILLEASKEFHFTRIFSYFSVSLIILLREAGIKRHRGAEMG</sequence>
<name>A0ABQ8T304_PERAM</name>
<protein>
    <submittedName>
        <fullName evidence="1">Uncharacterized protein</fullName>
    </submittedName>
</protein>
<dbReference type="EMBL" id="JAJSOF020000015">
    <property type="protein sequence ID" value="KAJ4440861.1"/>
    <property type="molecule type" value="Genomic_DNA"/>
</dbReference>
<proteinExistence type="predicted"/>
<evidence type="ECO:0000313" key="1">
    <source>
        <dbReference type="EMBL" id="KAJ4440861.1"/>
    </source>
</evidence>